<dbReference type="Gene3D" id="3.30.720.100">
    <property type="match status" value="1"/>
</dbReference>
<feature type="domain" description="PhnB-like" evidence="1">
    <location>
        <begin position="5"/>
        <end position="130"/>
    </location>
</feature>
<proteinExistence type="predicted"/>
<name>A0A151A5T5_9STAP</name>
<dbReference type="CDD" id="cd06588">
    <property type="entry name" value="PhnB_like"/>
    <property type="match status" value="1"/>
</dbReference>
<evidence type="ECO:0000259" key="1">
    <source>
        <dbReference type="Pfam" id="PF06983"/>
    </source>
</evidence>
<dbReference type="RefSeq" id="WP_061854886.1">
    <property type="nucleotide sequence ID" value="NZ_LUGM01000002.1"/>
</dbReference>
<dbReference type="SUPFAM" id="SSF54593">
    <property type="entry name" value="Glyoxalase/Bleomycin resistance protein/Dihydroxybiphenyl dioxygenase"/>
    <property type="match status" value="1"/>
</dbReference>
<dbReference type="InterPro" id="IPR029068">
    <property type="entry name" value="Glyas_Bleomycin-R_OHBP_Dase"/>
</dbReference>
<evidence type="ECO:0000313" key="3">
    <source>
        <dbReference type="Proteomes" id="UP000075418"/>
    </source>
</evidence>
<dbReference type="PANTHER" id="PTHR33990">
    <property type="entry name" value="PROTEIN YJDN-RELATED"/>
    <property type="match status" value="1"/>
</dbReference>
<dbReference type="EMBL" id="LUGM01000002">
    <property type="protein sequence ID" value="KYH14722.1"/>
    <property type="molecule type" value="Genomic_DNA"/>
</dbReference>
<dbReference type="InterPro" id="IPR028973">
    <property type="entry name" value="PhnB-like"/>
</dbReference>
<accession>A0A151A5T5</accession>
<evidence type="ECO:0000313" key="2">
    <source>
        <dbReference type="EMBL" id="KYH14722.1"/>
    </source>
</evidence>
<dbReference type="Pfam" id="PF06983">
    <property type="entry name" value="3-dmu-9_3-mt"/>
    <property type="match status" value="1"/>
</dbReference>
<comment type="caution">
    <text evidence="2">The sequence shown here is derived from an EMBL/GenBank/DDBJ whole genome shotgun (WGS) entry which is preliminary data.</text>
</comment>
<protein>
    <recommendedName>
        <fullName evidence="1">PhnB-like domain-containing protein</fullName>
    </recommendedName>
</protein>
<dbReference type="PIRSF" id="PIRSF021700">
    <property type="entry name" value="3_dmu_93_MTrfase"/>
    <property type="match status" value="1"/>
</dbReference>
<dbReference type="Proteomes" id="UP000075418">
    <property type="component" value="Unassembled WGS sequence"/>
</dbReference>
<gene>
    <name evidence="2" type="ORF">A0131_08025</name>
</gene>
<dbReference type="Gene3D" id="3.30.720.110">
    <property type="match status" value="1"/>
</dbReference>
<organism evidence="2 3">
    <name type="scientific">Staphylococcus kloosii</name>
    <dbReference type="NCBI Taxonomy" id="29384"/>
    <lineage>
        <taxon>Bacteria</taxon>
        <taxon>Bacillati</taxon>
        <taxon>Bacillota</taxon>
        <taxon>Bacilli</taxon>
        <taxon>Bacillales</taxon>
        <taxon>Staphylococcaceae</taxon>
        <taxon>Staphylococcus</taxon>
    </lineage>
</organism>
<dbReference type="PANTHER" id="PTHR33990:SF4">
    <property type="entry name" value="PHNB-LIKE DOMAIN-CONTAINING PROTEIN"/>
    <property type="match status" value="1"/>
</dbReference>
<dbReference type="InterPro" id="IPR009725">
    <property type="entry name" value="3_dmu_93_MTrfase"/>
</dbReference>
<sequence length="136" mass="15287">MLIPKVTTFLMFNGNAEEAINLYVDTFEDAEILTLVKYGEDSGEMAGAVQHAIFRIKDQILMAIDNVNGVDIDMTPAMSLYVTVESTMEMEHLFSKLKSGGAILMPKTEMPPTFREFTWIVDKFGVNFQLALPEKQ</sequence>
<dbReference type="AlphaFoldDB" id="A0A151A5T5"/>
<reference evidence="2 3" key="1">
    <citation type="submission" date="2016-02" db="EMBL/GenBank/DDBJ databases">
        <title>Draft genome sequence of hydrocarbon degrading Staphylococcus saprophyticus Strain CNV2, isolated from crude-oil contaminated soil from Noonmati Oil Refinery, Guwahati, Assam, India.</title>
        <authorList>
            <person name="Mukherjee A."/>
            <person name="Chettri B."/>
            <person name="Langpoklakpam J."/>
            <person name="Singh A.K."/>
            <person name="Chattopadhyay D.J."/>
        </authorList>
    </citation>
    <scope>NUCLEOTIDE SEQUENCE [LARGE SCALE GENOMIC DNA]</scope>
    <source>
        <strain evidence="2 3">CNV2</strain>
    </source>
</reference>